<proteinExistence type="predicted"/>
<feature type="transmembrane region" description="Helical" evidence="6">
    <location>
        <begin position="74"/>
        <end position="90"/>
    </location>
</feature>
<gene>
    <name evidence="7" type="ORF">ALC56_07726</name>
</gene>
<keyword evidence="2" id="KW-0813">Transport</keyword>
<evidence type="ECO:0000313" key="7">
    <source>
        <dbReference type="EMBL" id="KYN37930.1"/>
    </source>
</evidence>
<evidence type="ECO:0000256" key="6">
    <source>
        <dbReference type="SAM" id="Phobius"/>
    </source>
</evidence>
<keyword evidence="4 6" id="KW-1133">Transmembrane helix</keyword>
<keyword evidence="5 6" id="KW-0472">Membrane</keyword>
<reference evidence="7 8" key="1">
    <citation type="submission" date="2016-03" db="EMBL/GenBank/DDBJ databases">
        <title>Trachymyrmex septentrionalis WGS genome.</title>
        <authorList>
            <person name="Nygaard S."/>
            <person name="Hu H."/>
            <person name="Boomsma J."/>
            <person name="Zhang G."/>
        </authorList>
    </citation>
    <scope>NUCLEOTIDE SEQUENCE [LARGE SCALE GENOMIC DNA]</scope>
    <source>
        <strain evidence="7">Tsep2-gDNA-1</strain>
        <tissue evidence="7">Whole body</tissue>
    </source>
</reference>
<dbReference type="AlphaFoldDB" id="A0A151JVU1"/>
<evidence type="ECO:0000256" key="3">
    <source>
        <dbReference type="ARBA" id="ARBA00022692"/>
    </source>
</evidence>
<keyword evidence="3 6" id="KW-0812">Transmembrane</keyword>
<dbReference type="InterPro" id="IPR036259">
    <property type="entry name" value="MFS_trans_sf"/>
</dbReference>
<dbReference type="PANTHER" id="PTHR19432">
    <property type="entry name" value="SUGAR TRANSPORTER"/>
    <property type="match status" value="1"/>
</dbReference>
<feature type="transmembrane region" description="Helical" evidence="6">
    <location>
        <begin position="292"/>
        <end position="312"/>
    </location>
</feature>
<evidence type="ECO:0000256" key="2">
    <source>
        <dbReference type="ARBA" id="ARBA00022448"/>
    </source>
</evidence>
<sequence length="712" mass="80332">MVDKLHEYEGLMGRIHGVRDTIKERWSVWKEWKNGLNLDQGLDGLRHHLRGPPKLESTLDDYSHIYRKKTRAELVRVSAAVMGIEFSYAAETAFVSPTLLKIGVDHQHMTLVWALSPLVGFFVTPILGSMSDRCKLKYGRRRPFILLLALGVFIGNELLHFCKGLILVPNGEHIGYVFGDTSVHTNETIPLGHRTTAKLPEEVISGSERASSHSWGIFFTILGTVLLDFDADGCQSPARAYLLDVTVPEDHAKGLSTFTIMAGLGGFMGYGLGGINWDATSLGVMLGGHLHVTFTLITIIFIICVICTITSFKEIPLELLERDQCRASEENQGTEKKQEEREKIIPDESKTYGAFDVEHETDPSKTEEFVLRPLQTQPSDCSEEPVSEGSHINYGFDDVEGEVNHTASLKEYLLSIIYMPRSLRQVCLTNLFCWMAHVCYSLYFTDFVGEAVFGGNPQAPADTDERELYEEGVRFGCWGMSMYSLSCSCYSLIIERLIKRFRARKTDLDHIVDRLLAPFRIASCKIEVAKSGVQFTRPPIQQSGAVVETSLDIASTHRDLRALQPFVEVIHSTYDANYNISILYIYIYIYKSIPGQNISSKSEKFDKCETCSARHFYYNCRKWNAAVSKSTFRNARSAIITDAASLLGSAFNKIEQFCAHRSNYVRLMHSQPSSDRYLPAYVSDLQYPVKRQDVECIYVDSPWLPSKLPTRP</sequence>
<dbReference type="EMBL" id="KQ981688">
    <property type="protein sequence ID" value="KYN37930.1"/>
    <property type="molecule type" value="Genomic_DNA"/>
</dbReference>
<dbReference type="STRING" id="34720.A0A151JVU1"/>
<name>A0A151JVU1_9HYME</name>
<dbReference type="SUPFAM" id="SSF103473">
    <property type="entry name" value="MFS general substrate transporter"/>
    <property type="match status" value="1"/>
</dbReference>
<feature type="transmembrane region" description="Helical" evidence="6">
    <location>
        <begin position="252"/>
        <end position="272"/>
    </location>
</feature>
<feature type="transmembrane region" description="Helical" evidence="6">
    <location>
        <begin position="110"/>
        <end position="131"/>
    </location>
</feature>
<evidence type="ECO:0000256" key="5">
    <source>
        <dbReference type="ARBA" id="ARBA00023136"/>
    </source>
</evidence>
<dbReference type="Pfam" id="PF13347">
    <property type="entry name" value="MFS_2"/>
    <property type="match status" value="1"/>
</dbReference>
<dbReference type="Proteomes" id="UP000078541">
    <property type="component" value="Unassembled WGS sequence"/>
</dbReference>
<evidence type="ECO:0000256" key="1">
    <source>
        <dbReference type="ARBA" id="ARBA00004141"/>
    </source>
</evidence>
<evidence type="ECO:0000256" key="4">
    <source>
        <dbReference type="ARBA" id="ARBA00022989"/>
    </source>
</evidence>
<dbReference type="GO" id="GO:0016020">
    <property type="term" value="C:membrane"/>
    <property type="evidence" value="ECO:0007669"/>
    <property type="project" value="UniProtKB-SubCell"/>
</dbReference>
<feature type="transmembrane region" description="Helical" evidence="6">
    <location>
        <begin position="143"/>
        <end position="161"/>
    </location>
</feature>
<dbReference type="PANTHER" id="PTHR19432:SF35">
    <property type="entry name" value="SOLUTE CARRIER FAMILY 45 MEMBER 3 ISOFORM X1"/>
    <property type="match status" value="1"/>
</dbReference>
<comment type="subcellular location">
    <subcellularLocation>
        <location evidence="1">Membrane</location>
        <topology evidence="1">Multi-pass membrane protein</topology>
    </subcellularLocation>
</comment>
<protein>
    <submittedName>
        <fullName evidence="7">Membrane-associated transporter protein</fullName>
    </submittedName>
</protein>
<dbReference type="Gene3D" id="1.20.1250.20">
    <property type="entry name" value="MFS general substrate transporter like domains"/>
    <property type="match status" value="1"/>
</dbReference>
<organism evidence="7 8">
    <name type="scientific">Trachymyrmex septentrionalis</name>
    <dbReference type="NCBI Taxonomy" id="34720"/>
    <lineage>
        <taxon>Eukaryota</taxon>
        <taxon>Metazoa</taxon>
        <taxon>Ecdysozoa</taxon>
        <taxon>Arthropoda</taxon>
        <taxon>Hexapoda</taxon>
        <taxon>Insecta</taxon>
        <taxon>Pterygota</taxon>
        <taxon>Neoptera</taxon>
        <taxon>Endopterygota</taxon>
        <taxon>Hymenoptera</taxon>
        <taxon>Apocrita</taxon>
        <taxon>Aculeata</taxon>
        <taxon>Formicoidea</taxon>
        <taxon>Formicidae</taxon>
        <taxon>Myrmicinae</taxon>
        <taxon>Trachymyrmex</taxon>
    </lineage>
</organism>
<accession>A0A151JVU1</accession>
<dbReference type="GO" id="GO:0008506">
    <property type="term" value="F:sucrose:proton symporter activity"/>
    <property type="evidence" value="ECO:0007669"/>
    <property type="project" value="TreeGrafter"/>
</dbReference>
<evidence type="ECO:0000313" key="8">
    <source>
        <dbReference type="Proteomes" id="UP000078541"/>
    </source>
</evidence>
<keyword evidence="8" id="KW-1185">Reference proteome</keyword>